<protein>
    <submittedName>
        <fullName evidence="7">Polysaccharide biosynthesis C-terminal domain-containing protein</fullName>
    </submittedName>
</protein>
<evidence type="ECO:0000256" key="6">
    <source>
        <dbReference type="SAM" id="Phobius"/>
    </source>
</evidence>
<feature type="transmembrane region" description="Helical" evidence="6">
    <location>
        <begin position="367"/>
        <end position="386"/>
    </location>
</feature>
<evidence type="ECO:0000313" key="8">
    <source>
        <dbReference type="Proteomes" id="UP000509346"/>
    </source>
</evidence>
<evidence type="ECO:0000256" key="2">
    <source>
        <dbReference type="ARBA" id="ARBA00022475"/>
    </source>
</evidence>
<reference evidence="7 8" key="1">
    <citation type="submission" date="2020-07" db="EMBL/GenBank/DDBJ databases">
        <title>Halosimplex litoreum sp. nov. and Halosimplex rubrum sp. nov., isolated from different salt environments.</title>
        <authorList>
            <person name="Cui H."/>
        </authorList>
    </citation>
    <scope>NUCLEOTIDE SEQUENCE [LARGE SCALE GENOMIC DNA]</scope>
    <source>
        <strain evidence="7 8">R2</strain>
    </source>
</reference>
<evidence type="ECO:0000256" key="1">
    <source>
        <dbReference type="ARBA" id="ARBA00004651"/>
    </source>
</evidence>
<dbReference type="RefSeq" id="WP_179921080.1">
    <property type="nucleotide sequence ID" value="NZ_CP058909.1"/>
</dbReference>
<comment type="subcellular location">
    <subcellularLocation>
        <location evidence="1">Cell membrane</location>
        <topology evidence="1">Multi-pass membrane protein</topology>
    </subcellularLocation>
</comment>
<feature type="transmembrane region" description="Helical" evidence="6">
    <location>
        <begin position="449"/>
        <end position="470"/>
    </location>
</feature>
<dbReference type="OrthoDB" id="19148at2157"/>
<dbReference type="PANTHER" id="PTHR30250:SF11">
    <property type="entry name" value="O-ANTIGEN TRANSPORTER-RELATED"/>
    <property type="match status" value="1"/>
</dbReference>
<dbReference type="GO" id="GO:0005886">
    <property type="term" value="C:plasma membrane"/>
    <property type="evidence" value="ECO:0007669"/>
    <property type="project" value="UniProtKB-SubCell"/>
</dbReference>
<dbReference type="KEGG" id="hpel:HZS54_06245"/>
<keyword evidence="8" id="KW-1185">Reference proteome</keyword>
<name>A0A7D5P7N5_9EURY</name>
<dbReference type="InterPro" id="IPR002797">
    <property type="entry name" value="Polysacc_synth"/>
</dbReference>
<sequence length="503" mass="53393">MSRNVIRGFLSILSAEVGSLLIGLLITPVLVRLLGSSAYGDYVFVLSALSIAVIVVNAGVNDGIRKFIAEERTQPAWESHVFAFYMSTATLLAIGGAVVFIAVSASGLIAQTLGQRFELYAYLAAALLVGRQLFQTGRNALMGLGLEQYSEPLAIVQKLLFGITGISLTYIGWDVAGALAGHILATGIVCIVAFGIVAQQVDMSHLGSRLPPDFPVRELLTFNLGSVVLVLLMTSLYHVDILLLRVLTSGEQTGYYRAALLVAEFLWFAPFALQMVLLHSMSETWSQGRHDEVSEVASRATRYTLSLTVLLALGIAALADAFVPLYYGAPFAPASTVVVYLLPGALGFAIARPIFAISQAKGELTPLIAATGAAALLNLLLNLVLIPRHGMYGAAIATSVGYGSMLLLHIWAARRVGFDPISDIRVRRVVTTAAVAAVAIFGIDCLLDSPLLSLLIVPAVGGCSYALVAIQAGVVDTVEIDAALARLPPSIRDYLSPVLRTIQ</sequence>
<dbReference type="Pfam" id="PF01943">
    <property type="entry name" value="Polysacc_synt"/>
    <property type="match status" value="1"/>
</dbReference>
<gene>
    <name evidence="7" type="ORF">HZS54_06245</name>
</gene>
<dbReference type="GeneID" id="56082172"/>
<keyword evidence="3 6" id="KW-0812">Transmembrane</keyword>
<dbReference type="PANTHER" id="PTHR30250">
    <property type="entry name" value="PST FAMILY PREDICTED COLANIC ACID TRANSPORTER"/>
    <property type="match status" value="1"/>
</dbReference>
<feature type="transmembrane region" description="Helical" evidence="6">
    <location>
        <begin position="392"/>
        <end position="413"/>
    </location>
</feature>
<feature type="transmembrane region" description="Helical" evidence="6">
    <location>
        <begin position="219"/>
        <end position="238"/>
    </location>
</feature>
<dbReference type="Proteomes" id="UP000509346">
    <property type="component" value="Chromosome"/>
</dbReference>
<feature type="transmembrane region" description="Helical" evidence="6">
    <location>
        <begin position="179"/>
        <end position="198"/>
    </location>
</feature>
<proteinExistence type="predicted"/>
<dbReference type="AlphaFoldDB" id="A0A7D5P7N5"/>
<evidence type="ECO:0000313" key="7">
    <source>
        <dbReference type="EMBL" id="QLH81261.1"/>
    </source>
</evidence>
<evidence type="ECO:0000256" key="4">
    <source>
        <dbReference type="ARBA" id="ARBA00022989"/>
    </source>
</evidence>
<feature type="transmembrane region" description="Helical" evidence="6">
    <location>
        <begin position="331"/>
        <end position="355"/>
    </location>
</feature>
<accession>A0A7D5P7N5</accession>
<organism evidence="7 8">
    <name type="scientific">Halosimplex pelagicum</name>
    <dbReference type="NCBI Taxonomy" id="869886"/>
    <lineage>
        <taxon>Archaea</taxon>
        <taxon>Methanobacteriati</taxon>
        <taxon>Methanobacteriota</taxon>
        <taxon>Stenosarchaea group</taxon>
        <taxon>Halobacteria</taxon>
        <taxon>Halobacteriales</taxon>
        <taxon>Haloarculaceae</taxon>
        <taxon>Halosimplex</taxon>
    </lineage>
</organism>
<dbReference type="PRINTS" id="PR00173">
    <property type="entry name" value="EDTRNSPORT"/>
</dbReference>
<dbReference type="EMBL" id="CP058909">
    <property type="protein sequence ID" value="QLH81261.1"/>
    <property type="molecule type" value="Genomic_DNA"/>
</dbReference>
<feature type="transmembrane region" description="Helical" evidence="6">
    <location>
        <begin position="300"/>
        <end position="319"/>
    </location>
</feature>
<evidence type="ECO:0000256" key="5">
    <source>
        <dbReference type="ARBA" id="ARBA00023136"/>
    </source>
</evidence>
<dbReference type="InterPro" id="IPR050833">
    <property type="entry name" value="Poly_Biosynth_Transport"/>
</dbReference>
<evidence type="ECO:0000256" key="3">
    <source>
        <dbReference type="ARBA" id="ARBA00022692"/>
    </source>
</evidence>
<keyword evidence="5 6" id="KW-0472">Membrane</keyword>
<feature type="transmembrane region" description="Helical" evidence="6">
    <location>
        <begin position="42"/>
        <end position="60"/>
    </location>
</feature>
<feature type="transmembrane region" description="Helical" evidence="6">
    <location>
        <begin position="425"/>
        <end position="443"/>
    </location>
</feature>
<feature type="transmembrane region" description="Helical" evidence="6">
    <location>
        <begin position="258"/>
        <end position="279"/>
    </location>
</feature>
<keyword evidence="4 6" id="KW-1133">Transmembrane helix</keyword>
<keyword evidence="2" id="KW-1003">Cell membrane</keyword>
<feature type="transmembrane region" description="Helical" evidence="6">
    <location>
        <begin position="81"/>
        <end position="105"/>
    </location>
</feature>
<feature type="transmembrane region" description="Helical" evidence="6">
    <location>
        <begin position="12"/>
        <end position="30"/>
    </location>
</feature>